<keyword evidence="3" id="KW-1185">Reference proteome</keyword>
<dbReference type="PANTHER" id="PTHR33121:SF70">
    <property type="entry name" value="SIGNALING PROTEIN YKOW"/>
    <property type="match status" value="1"/>
</dbReference>
<dbReference type="Pfam" id="PF00563">
    <property type="entry name" value="EAL"/>
    <property type="match status" value="1"/>
</dbReference>
<dbReference type="SUPFAM" id="SSF141868">
    <property type="entry name" value="EAL domain-like"/>
    <property type="match status" value="1"/>
</dbReference>
<sequence>MIYDGDHHPPVFLIATSRLSSFFKVRYRLRCTAVSASGLHASRLHLEITESAFVSRIDELIRSLSELREKGISIALDDFGTGYSSLSYIAAFPLDKLKIDQSFIKRMTSDPGSRAIVQAVSSLAHSLGLDIVAEGIETELEWQMLSMLGCQYGQGYYFGKPQNTQQLLALACDGFVSDLGAQHRALTVS</sequence>
<feature type="domain" description="EAL" evidence="1">
    <location>
        <begin position="1"/>
        <end position="175"/>
    </location>
</feature>
<organism evidence="2 3">
    <name type="scientific">Rhizobium tubonense</name>
    <dbReference type="NCBI Taxonomy" id="484088"/>
    <lineage>
        <taxon>Bacteria</taxon>
        <taxon>Pseudomonadati</taxon>
        <taxon>Pseudomonadota</taxon>
        <taxon>Alphaproteobacteria</taxon>
        <taxon>Hyphomicrobiales</taxon>
        <taxon>Rhizobiaceae</taxon>
        <taxon>Rhizobium/Agrobacterium group</taxon>
        <taxon>Rhizobium</taxon>
    </lineage>
</organism>
<name>A0A2W4CCW3_9HYPH</name>
<proteinExistence type="predicted"/>
<dbReference type="SMART" id="SM00052">
    <property type="entry name" value="EAL"/>
    <property type="match status" value="1"/>
</dbReference>
<dbReference type="InterPro" id="IPR035919">
    <property type="entry name" value="EAL_sf"/>
</dbReference>
<protein>
    <recommendedName>
        <fullName evidence="1">EAL domain-containing protein</fullName>
    </recommendedName>
</protein>
<dbReference type="Proteomes" id="UP000248925">
    <property type="component" value="Unassembled WGS sequence"/>
</dbReference>
<dbReference type="GO" id="GO:0071111">
    <property type="term" value="F:cyclic-guanylate-specific phosphodiesterase activity"/>
    <property type="evidence" value="ECO:0007669"/>
    <property type="project" value="InterPro"/>
</dbReference>
<dbReference type="Gene3D" id="3.20.20.450">
    <property type="entry name" value="EAL domain"/>
    <property type="match status" value="1"/>
</dbReference>
<gene>
    <name evidence="2" type="ORF">CPY51_22945</name>
</gene>
<evidence type="ECO:0000313" key="2">
    <source>
        <dbReference type="EMBL" id="PZM10621.1"/>
    </source>
</evidence>
<dbReference type="PANTHER" id="PTHR33121">
    <property type="entry name" value="CYCLIC DI-GMP PHOSPHODIESTERASE PDEF"/>
    <property type="match status" value="1"/>
</dbReference>
<dbReference type="InterPro" id="IPR050706">
    <property type="entry name" value="Cyclic-di-GMP_PDE-like"/>
</dbReference>
<dbReference type="PROSITE" id="PS50883">
    <property type="entry name" value="EAL"/>
    <property type="match status" value="1"/>
</dbReference>
<dbReference type="EMBL" id="PCDP01000048">
    <property type="protein sequence ID" value="PZM10621.1"/>
    <property type="molecule type" value="Genomic_DNA"/>
</dbReference>
<dbReference type="AlphaFoldDB" id="A0A2W4CCW3"/>
<dbReference type="OrthoDB" id="1673646at2"/>
<dbReference type="InterPro" id="IPR001633">
    <property type="entry name" value="EAL_dom"/>
</dbReference>
<dbReference type="CDD" id="cd01948">
    <property type="entry name" value="EAL"/>
    <property type="match status" value="1"/>
</dbReference>
<dbReference type="RefSeq" id="WP_111162560.1">
    <property type="nucleotide sequence ID" value="NZ_PCDP01000048.1"/>
</dbReference>
<accession>A0A2W4CCW3</accession>
<comment type="caution">
    <text evidence="2">The sequence shown here is derived from an EMBL/GenBank/DDBJ whole genome shotgun (WGS) entry which is preliminary data.</text>
</comment>
<reference evidence="2 3" key="1">
    <citation type="journal article" date="2018" name="Sci. Rep.">
        <title>Rhizobium tumorigenes sp. nov., a novel plant tumorigenic bacterium isolated from cane gall tumors on thornless blackberry.</title>
        <authorList>
            <person name="Kuzmanovi N."/>
            <person name="Smalla K."/>
            <person name="Gronow S."/>
            <person name="PuBawska J."/>
        </authorList>
    </citation>
    <scope>NUCLEOTIDE SEQUENCE [LARGE SCALE GENOMIC DNA]</scope>
    <source>
        <strain evidence="2 3">CCBAU 85046</strain>
    </source>
</reference>
<evidence type="ECO:0000313" key="3">
    <source>
        <dbReference type="Proteomes" id="UP000248925"/>
    </source>
</evidence>
<evidence type="ECO:0000259" key="1">
    <source>
        <dbReference type="PROSITE" id="PS50883"/>
    </source>
</evidence>